<sequence length="49" mass="5936">MFDMRFKAAARRCLVHGLKMLLKDARNEKQGVYPTSYNDEYWRIKVTRK</sequence>
<accession>A0A0F8YY36</accession>
<comment type="caution">
    <text evidence="1">The sequence shown here is derived from an EMBL/GenBank/DDBJ whole genome shotgun (WGS) entry which is preliminary data.</text>
</comment>
<organism evidence="1">
    <name type="scientific">marine sediment metagenome</name>
    <dbReference type="NCBI Taxonomy" id="412755"/>
    <lineage>
        <taxon>unclassified sequences</taxon>
        <taxon>metagenomes</taxon>
        <taxon>ecological metagenomes</taxon>
    </lineage>
</organism>
<proteinExistence type="predicted"/>
<dbReference type="EMBL" id="LAZR01066780">
    <property type="protein sequence ID" value="KKK52901.1"/>
    <property type="molecule type" value="Genomic_DNA"/>
</dbReference>
<reference evidence="1" key="1">
    <citation type="journal article" date="2015" name="Nature">
        <title>Complex archaea that bridge the gap between prokaryotes and eukaryotes.</title>
        <authorList>
            <person name="Spang A."/>
            <person name="Saw J.H."/>
            <person name="Jorgensen S.L."/>
            <person name="Zaremba-Niedzwiedzka K."/>
            <person name="Martijn J."/>
            <person name="Lind A.E."/>
            <person name="van Eijk R."/>
            <person name="Schleper C."/>
            <person name="Guy L."/>
            <person name="Ettema T.J."/>
        </authorList>
    </citation>
    <scope>NUCLEOTIDE SEQUENCE</scope>
</reference>
<protein>
    <submittedName>
        <fullName evidence="1">Uncharacterized protein</fullName>
    </submittedName>
</protein>
<name>A0A0F8YY36_9ZZZZ</name>
<dbReference type="AlphaFoldDB" id="A0A0F8YY36"/>
<evidence type="ECO:0000313" key="1">
    <source>
        <dbReference type="EMBL" id="KKK52901.1"/>
    </source>
</evidence>
<gene>
    <name evidence="1" type="ORF">LCGC14_3100230</name>
</gene>